<feature type="region of interest" description="Disordered" evidence="1">
    <location>
        <begin position="215"/>
        <end position="237"/>
    </location>
</feature>
<reference evidence="3" key="1">
    <citation type="journal article" date="2010" name="Science">
        <title>Plasticity of animal genome architecture unmasked by rapid evolution of a pelagic tunicate.</title>
        <authorList>
            <person name="Denoeud F."/>
            <person name="Henriet S."/>
            <person name="Mungpakdee S."/>
            <person name="Aury J.M."/>
            <person name="Da Silva C."/>
            <person name="Brinkmann H."/>
            <person name="Mikhaleva J."/>
            <person name="Olsen L.C."/>
            <person name="Jubin C."/>
            <person name="Canestro C."/>
            <person name="Bouquet J.M."/>
            <person name="Danks G."/>
            <person name="Poulain J."/>
            <person name="Campsteijn C."/>
            <person name="Adamski M."/>
            <person name="Cross I."/>
            <person name="Yadetie F."/>
            <person name="Muffato M."/>
            <person name="Louis A."/>
            <person name="Butcher S."/>
            <person name="Tsagkogeorga G."/>
            <person name="Konrad A."/>
            <person name="Singh S."/>
            <person name="Jensen M.F."/>
            <person name="Cong E.H."/>
            <person name="Eikeseth-Otteraa H."/>
            <person name="Noel B."/>
            <person name="Anthouard V."/>
            <person name="Porcel B.M."/>
            <person name="Kachouri-Lafond R."/>
            <person name="Nishino A."/>
            <person name="Ugolini M."/>
            <person name="Chourrout P."/>
            <person name="Nishida H."/>
            <person name="Aasland R."/>
            <person name="Huzurbazar S."/>
            <person name="Westhof E."/>
            <person name="Delsuc F."/>
            <person name="Lehrach H."/>
            <person name="Reinhardt R."/>
            <person name="Weissenbach J."/>
            <person name="Roy S.W."/>
            <person name="Artiguenave F."/>
            <person name="Postlethwait J.H."/>
            <person name="Manak J.R."/>
            <person name="Thompson E.M."/>
            <person name="Jaillon O."/>
            <person name="Du Pasquier L."/>
            <person name="Boudinot P."/>
            <person name="Liberles D.A."/>
            <person name="Volff J.N."/>
            <person name="Philippe H."/>
            <person name="Lenhard B."/>
            <person name="Roest Crollius H."/>
            <person name="Wincker P."/>
            <person name="Chourrout D."/>
        </authorList>
    </citation>
    <scope>NUCLEOTIDE SEQUENCE [LARGE SCALE GENOMIC DNA]</scope>
</reference>
<dbReference type="Pfam" id="PF00179">
    <property type="entry name" value="UQ_con"/>
    <property type="match status" value="1"/>
</dbReference>
<organism evidence="3">
    <name type="scientific">Oikopleura dioica</name>
    <name type="common">Tunicate</name>
    <dbReference type="NCBI Taxonomy" id="34765"/>
    <lineage>
        <taxon>Eukaryota</taxon>
        <taxon>Metazoa</taxon>
        <taxon>Chordata</taxon>
        <taxon>Tunicata</taxon>
        <taxon>Appendicularia</taxon>
        <taxon>Copelata</taxon>
        <taxon>Oikopleuridae</taxon>
        <taxon>Oikopleura</taxon>
    </lineage>
</organism>
<keyword evidence="4" id="KW-1185">Reference proteome</keyword>
<proteinExistence type="predicted"/>
<dbReference type="InterPro" id="IPR016135">
    <property type="entry name" value="UBQ-conjugating_enzyme/RWD"/>
</dbReference>
<name>E4WQV1_OIKDI</name>
<dbReference type="PROSITE" id="PS50127">
    <property type="entry name" value="UBC_2"/>
    <property type="match status" value="1"/>
</dbReference>
<protein>
    <recommendedName>
        <fullName evidence="2">UBC core domain-containing protein</fullName>
    </recommendedName>
</protein>
<dbReference type="InParanoid" id="E4WQV1"/>
<dbReference type="Proteomes" id="UP000001307">
    <property type="component" value="Unassembled WGS sequence"/>
</dbReference>
<dbReference type="PANTHER" id="PTHR24067">
    <property type="entry name" value="UBIQUITIN-CONJUGATING ENZYME E2"/>
    <property type="match status" value="1"/>
</dbReference>
<dbReference type="AlphaFoldDB" id="E4WQV1"/>
<evidence type="ECO:0000313" key="4">
    <source>
        <dbReference type="Proteomes" id="UP000001307"/>
    </source>
</evidence>
<dbReference type="CDD" id="cd23814">
    <property type="entry name" value="UEV_AKTIP"/>
    <property type="match status" value="1"/>
</dbReference>
<evidence type="ECO:0000313" key="3">
    <source>
        <dbReference type="EMBL" id="CBY20184.1"/>
    </source>
</evidence>
<accession>E4WQV1</accession>
<feature type="domain" description="UBC core" evidence="2">
    <location>
        <begin position="27"/>
        <end position="177"/>
    </location>
</feature>
<gene>
    <name evidence="3" type="ORF">GSOID_T00000169001</name>
</gene>
<evidence type="ECO:0000259" key="2">
    <source>
        <dbReference type="PROSITE" id="PS50127"/>
    </source>
</evidence>
<dbReference type="Gene3D" id="3.10.110.10">
    <property type="entry name" value="Ubiquitin Conjugating Enzyme"/>
    <property type="match status" value="1"/>
</dbReference>
<dbReference type="OrthoDB" id="5596422at2759"/>
<dbReference type="SMART" id="SM00212">
    <property type="entry name" value="UBCc"/>
    <property type="match status" value="1"/>
</dbReference>
<evidence type="ECO:0000256" key="1">
    <source>
        <dbReference type="SAM" id="MobiDB-lite"/>
    </source>
</evidence>
<dbReference type="InterPro" id="IPR000608">
    <property type="entry name" value="UBC"/>
</dbReference>
<feature type="compositionally biased region" description="Polar residues" evidence="1">
    <location>
        <begin position="217"/>
        <end position="237"/>
    </location>
</feature>
<sequence length="237" mass="27870">MEGARQKVLDKLREQSIPCSQLFQEFLVEYELLSEYQLLQKNGPHTGVYIVPSAKSTLIWFGVIFVRSGYYSGAVFKFRIHIPHDFPHNEKPPFVAFDPPIFHPLVDQRTGELEFNKFIPKWKRHKDRIWHVVPWMRRIFLKIETENAANQEASDLYRTDLEQFRTKVNICKKLSQSILFEEAKTNDPNEIEFSELSDEAFSKLRAKMLRNGEKALNQPSKNSRSWMTKGSMQLFSK</sequence>
<dbReference type="SUPFAM" id="SSF54495">
    <property type="entry name" value="UBC-like"/>
    <property type="match status" value="1"/>
</dbReference>
<dbReference type="EMBL" id="FN653015">
    <property type="protein sequence ID" value="CBY20184.1"/>
    <property type="molecule type" value="Genomic_DNA"/>
</dbReference>
<dbReference type="InterPro" id="IPR050113">
    <property type="entry name" value="Ub_conjugating_enzyme"/>
</dbReference>